<organism evidence="2 3">
    <name type="scientific">Rhodoferax saidenbachensis</name>
    <dbReference type="NCBI Taxonomy" id="1484693"/>
    <lineage>
        <taxon>Bacteria</taxon>
        <taxon>Pseudomonadati</taxon>
        <taxon>Pseudomonadota</taxon>
        <taxon>Betaproteobacteria</taxon>
        <taxon>Burkholderiales</taxon>
        <taxon>Comamonadaceae</taxon>
        <taxon>Rhodoferax</taxon>
    </lineage>
</organism>
<dbReference type="EMBL" id="CP019239">
    <property type="protein sequence ID" value="APW43837.1"/>
    <property type="molecule type" value="Genomic_DNA"/>
</dbReference>
<keyword evidence="1" id="KW-0732">Signal</keyword>
<feature type="chain" id="PRO_5010249874" evidence="1">
    <location>
        <begin position="21"/>
        <end position="121"/>
    </location>
</feature>
<evidence type="ECO:0000313" key="3">
    <source>
        <dbReference type="Proteomes" id="UP000186110"/>
    </source>
</evidence>
<dbReference type="RefSeq" id="WP_029707754.1">
    <property type="nucleotide sequence ID" value="NZ_CP019239.1"/>
</dbReference>
<proteinExistence type="predicted"/>
<gene>
    <name evidence="2" type="ORF">RS694_15720</name>
</gene>
<dbReference type="KEGG" id="rsb:RS694_15720"/>
<feature type="signal peptide" evidence="1">
    <location>
        <begin position="1"/>
        <end position="20"/>
    </location>
</feature>
<keyword evidence="3" id="KW-1185">Reference proteome</keyword>
<evidence type="ECO:0000313" key="2">
    <source>
        <dbReference type="EMBL" id="APW43837.1"/>
    </source>
</evidence>
<dbReference type="AlphaFoldDB" id="A0A1P8KCT2"/>
<reference evidence="2 3" key="1">
    <citation type="submission" date="2017-01" db="EMBL/GenBank/DDBJ databases">
        <authorList>
            <person name="Mah S.A."/>
            <person name="Swanson W.J."/>
            <person name="Moy G.W."/>
            <person name="Vacquier V.D."/>
        </authorList>
    </citation>
    <scope>NUCLEOTIDE SEQUENCE [LARGE SCALE GENOMIC DNA]</scope>
    <source>
        <strain evidence="2 3">DSM 22694</strain>
    </source>
</reference>
<dbReference type="Proteomes" id="UP000186110">
    <property type="component" value="Chromosome"/>
</dbReference>
<dbReference type="eggNOG" id="ENOG5032TWM">
    <property type="taxonomic scope" value="Bacteria"/>
</dbReference>
<accession>A0A1P8KCT2</accession>
<dbReference type="STRING" id="1484693.RS694_15720"/>
<protein>
    <submittedName>
        <fullName evidence="2">Uncharacterized protein</fullName>
    </submittedName>
</protein>
<name>A0A1P8KCT2_9BURK</name>
<sequence>MRPHAVAWALLGMAAASVQADTLTTPSFEIRITVQCPEGNISCDDVVYVGKNRKTGQSITLKGSTWHTRCADGVTPCRFMGYQFRNGKVIYSVLEEGYLRVTQGKKLLLEEQGEWDYGNTP</sequence>
<evidence type="ECO:0000256" key="1">
    <source>
        <dbReference type="SAM" id="SignalP"/>
    </source>
</evidence>